<keyword evidence="6 9" id="KW-0378">Hydrolase</keyword>
<comment type="similarity">
    <text evidence="3 9">Belongs to the PRA-PH family.</text>
</comment>
<keyword evidence="4 9" id="KW-0028">Amino-acid biosynthesis</keyword>
<dbReference type="RefSeq" id="WP_116681785.1">
    <property type="nucleotide sequence ID" value="NZ_QURL01000001.1"/>
</dbReference>
<dbReference type="GO" id="GO:0004636">
    <property type="term" value="F:phosphoribosyl-ATP diphosphatase activity"/>
    <property type="evidence" value="ECO:0007669"/>
    <property type="project" value="UniProtKB-UniRule"/>
</dbReference>
<comment type="subcellular location">
    <subcellularLocation>
        <location evidence="9">Cytoplasm</location>
    </subcellularLocation>
</comment>
<dbReference type="OrthoDB" id="9814738at2"/>
<proteinExistence type="inferred from homology"/>
<keyword evidence="11" id="KW-1185">Reference proteome</keyword>
<keyword evidence="8 9" id="KW-0368">Histidine biosynthesis</keyword>
<evidence type="ECO:0000313" key="10">
    <source>
        <dbReference type="EMBL" id="RFC66091.1"/>
    </source>
</evidence>
<dbReference type="UniPathway" id="UPA00031">
    <property type="reaction ID" value="UER00007"/>
</dbReference>
<dbReference type="Proteomes" id="UP000264310">
    <property type="component" value="Unassembled WGS sequence"/>
</dbReference>
<evidence type="ECO:0000256" key="5">
    <source>
        <dbReference type="ARBA" id="ARBA00022741"/>
    </source>
</evidence>
<evidence type="ECO:0000256" key="6">
    <source>
        <dbReference type="ARBA" id="ARBA00022801"/>
    </source>
</evidence>
<name>A0A371XA56_9HYPH</name>
<reference evidence="10 11" key="1">
    <citation type="submission" date="2018-08" db="EMBL/GenBank/DDBJ databases">
        <title>Fulvimarina sp. 85, whole genome shotgun sequence.</title>
        <authorList>
            <person name="Tuo L."/>
        </authorList>
    </citation>
    <scope>NUCLEOTIDE SEQUENCE [LARGE SCALE GENOMIC DNA]</scope>
    <source>
        <strain evidence="10 11">85</strain>
    </source>
</reference>
<dbReference type="PANTHER" id="PTHR42945">
    <property type="entry name" value="HISTIDINE BIOSYNTHESIS BIFUNCTIONAL PROTEIN"/>
    <property type="match status" value="1"/>
</dbReference>
<evidence type="ECO:0000313" key="11">
    <source>
        <dbReference type="Proteomes" id="UP000264310"/>
    </source>
</evidence>
<keyword evidence="9" id="KW-0963">Cytoplasm</keyword>
<dbReference type="PANTHER" id="PTHR42945:SF1">
    <property type="entry name" value="HISTIDINE BIOSYNTHESIS BIFUNCTIONAL PROTEIN HIS7"/>
    <property type="match status" value="1"/>
</dbReference>
<comment type="pathway">
    <text evidence="2 9">Amino-acid biosynthesis; L-histidine biosynthesis; L-histidine from 5-phospho-alpha-D-ribose 1-diphosphate: step 2/9.</text>
</comment>
<dbReference type="InterPro" id="IPR008179">
    <property type="entry name" value="HisE"/>
</dbReference>
<dbReference type="NCBIfam" id="TIGR03188">
    <property type="entry name" value="histidine_hisI"/>
    <property type="match status" value="1"/>
</dbReference>
<dbReference type="SUPFAM" id="SSF101386">
    <property type="entry name" value="all-alpha NTP pyrophosphatases"/>
    <property type="match status" value="1"/>
</dbReference>
<dbReference type="EC" id="3.6.1.31" evidence="9"/>
<dbReference type="GO" id="GO:0005524">
    <property type="term" value="F:ATP binding"/>
    <property type="evidence" value="ECO:0007669"/>
    <property type="project" value="UniProtKB-KW"/>
</dbReference>
<dbReference type="InterPro" id="IPR021130">
    <property type="entry name" value="PRib-ATP_PPHydrolase-like"/>
</dbReference>
<dbReference type="HAMAP" id="MF_01020">
    <property type="entry name" value="HisE"/>
    <property type="match status" value="1"/>
</dbReference>
<comment type="caution">
    <text evidence="10">The sequence shown here is derived from an EMBL/GenBank/DDBJ whole genome shotgun (WGS) entry which is preliminary data.</text>
</comment>
<dbReference type="EMBL" id="QURL01000001">
    <property type="protein sequence ID" value="RFC66091.1"/>
    <property type="molecule type" value="Genomic_DNA"/>
</dbReference>
<dbReference type="GO" id="GO:0000105">
    <property type="term" value="P:L-histidine biosynthetic process"/>
    <property type="evidence" value="ECO:0007669"/>
    <property type="project" value="UniProtKB-UniRule"/>
</dbReference>
<evidence type="ECO:0000256" key="3">
    <source>
        <dbReference type="ARBA" id="ARBA00009392"/>
    </source>
</evidence>
<dbReference type="CDD" id="cd11534">
    <property type="entry name" value="NTP-PPase_HisIE_like"/>
    <property type="match status" value="1"/>
</dbReference>
<accession>A0A371XA56</accession>
<evidence type="ECO:0000256" key="4">
    <source>
        <dbReference type="ARBA" id="ARBA00022605"/>
    </source>
</evidence>
<evidence type="ECO:0000256" key="7">
    <source>
        <dbReference type="ARBA" id="ARBA00022840"/>
    </source>
</evidence>
<keyword evidence="5 9" id="KW-0547">Nucleotide-binding</keyword>
<sequence>MTDFTLSDLETIIAERMKASSEESYTAKLREKGVSHVAKKLGEESIETVIALVGEDESRVASESADLLYHLLVALALRGVPVSDVLSELGRRTATTGLAEKASRGMDGTPAG</sequence>
<protein>
    <recommendedName>
        <fullName evidence="9">Phosphoribosyl-ATP pyrophosphatase</fullName>
        <shortName evidence="9">PRA-PH</shortName>
        <ecNumber evidence="9">3.6.1.31</ecNumber>
    </recommendedName>
</protein>
<evidence type="ECO:0000256" key="2">
    <source>
        <dbReference type="ARBA" id="ARBA00005204"/>
    </source>
</evidence>
<evidence type="ECO:0000256" key="1">
    <source>
        <dbReference type="ARBA" id="ARBA00001460"/>
    </source>
</evidence>
<gene>
    <name evidence="9" type="primary">hisE</name>
    <name evidence="10" type="ORF">DYI37_01065</name>
</gene>
<comment type="catalytic activity">
    <reaction evidence="1 9">
        <text>1-(5-phospho-beta-D-ribosyl)-ATP + H2O = 1-(5-phospho-beta-D-ribosyl)-5'-AMP + diphosphate + H(+)</text>
        <dbReference type="Rhea" id="RHEA:22828"/>
        <dbReference type="ChEBI" id="CHEBI:15377"/>
        <dbReference type="ChEBI" id="CHEBI:15378"/>
        <dbReference type="ChEBI" id="CHEBI:33019"/>
        <dbReference type="ChEBI" id="CHEBI:59457"/>
        <dbReference type="ChEBI" id="CHEBI:73183"/>
        <dbReference type="EC" id="3.6.1.31"/>
    </reaction>
</comment>
<organism evidence="10 11">
    <name type="scientific">Fulvimarina endophytica</name>
    <dbReference type="NCBI Taxonomy" id="2293836"/>
    <lineage>
        <taxon>Bacteria</taxon>
        <taxon>Pseudomonadati</taxon>
        <taxon>Pseudomonadota</taxon>
        <taxon>Alphaproteobacteria</taxon>
        <taxon>Hyphomicrobiales</taxon>
        <taxon>Aurantimonadaceae</taxon>
        <taxon>Fulvimarina</taxon>
    </lineage>
</organism>
<dbReference type="Gene3D" id="1.10.287.1080">
    <property type="entry name" value="MazG-like"/>
    <property type="match status" value="1"/>
</dbReference>
<evidence type="ECO:0000256" key="9">
    <source>
        <dbReference type="HAMAP-Rule" id="MF_01020"/>
    </source>
</evidence>
<dbReference type="GO" id="GO:0005737">
    <property type="term" value="C:cytoplasm"/>
    <property type="evidence" value="ECO:0007669"/>
    <property type="project" value="UniProtKB-SubCell"/>
</dbReference>
<keyword evidence="7 9" id="KW-0067">ATP-binding</keyword>
<dbReference type="Pfam" id="PF01503">
    <property type="entry name" value="PRA-PH"/>
    <property type="match status" value="1"/>
</dbReference>
<dbReference type="AlphaFoldDB" id="A0A371XA56"/>
<dbReference type="NCBIfam" id="NF001613">
    <property type="entry name" value="PRK00400.1-5"/>
    <property type="match status" value="1"/>
</dbReference>
<evidence type="ECO:0000256" key="8">
    <source>
        <dbReference type="ARBA" id="ARBA00023102"/>
    </source>
</evidence>